<dbReference type="PANTHER" id="PTHR34180">
    <property type="entry name" value="PEPTIDASE C45"/>
    <property type="match status" value="1"/>
</dbReference>
<comment type="caution">
    <text evidence="2">The sequence shown here is derived from an EMBL/GenBank/DDBJ whole genome shotgun (WGS) entry which is preliminary data.</text>
</comment>
<accession>A0AAD8EDT3</accession>
<name>A0AAD8EDT3_DIPPU</name>
<protein>
    <recommendedName>
        <fullName evidence="1">Peptidase C45 hydrolase domain-containing protein</fullName>
    </recommendedName>
</protein>
<keyword evidence="3" id="KW-1185">Reference proteome</keyword>
<feature type="non-terminal residue" evidence="2">
    <location>
        <position position="1"/>
    </location>
</feature>
<gene>
    <name evidence="2" type="ORF">L9F63_020289</name>
</gene>
<dbReference type="AlphaFoldDB" id="A0AAD8EDT3"/>
<evidence type="ECO:0000313" key="3">
    <source>
        <dbReference type="Proteomes" id="UP001233999"/>
    </source>
</evidence>
<dbReference type="Gene3D" id="3.60.60.10">
    <property type="entry name" value="Penicillin V Acylase, Chain A"/>
    <property type="match status" value="1"/>
</dbReference>
<dbReference type="PANTHER" id="PTHR34180:SF1">
    <property type="entry name" value="BETA-ALANYL-DOPAMINE_CARCININE HYDROLASE"/>
    <property type="match status" value="1"/>
</dbReference>
<feature type="domain" description="Peptidase C45 hydrolase" evidence="1">
    <location>
        <begin position="14"/>
        <end position="84"/>
    </location>
</feature>
<dbReference type="InterPro" id="IPR005079">
    <property type="entry name" value="Peptidase_C45_hydrolase"/>
</dbReference>
<dbReference type="InterPro" id="IPR047801">
    <property type="entry name" value="Peptidase_C45"/>
</dbReference>
<proteinExistence type="predicted"/>
<evidence type="ECO:0000313" key="2">
    <source>
        <dbReference type="EMBL" id="KAJ9586092.1"/>
    </source>
</evidence>
<sequence length="101" mass="11672">YLRLKMPESDVKMLMESNNHRHQCMDCFSHPKSRKDVINMLGDQTDKRYPIFREMSDSDYLITVAVGIFDCVGRTWSIYADNPKTNAPIVVLPMDVKSTSK</sequence>
<dbReference type="EMBL" id="JASPKZ010007212">
    <property type="protein sequence ID" value="KAJ9586092.1"/>
    <property type="molecule type" value="Genomic_DNA"/>
</dbReference>
<dbReference type="Proteomes" id="UP001233999">
    <property type="component" value="Unassembled WGS sequence"/>
</dbReference>
<reference evidence="2" key="1">
    <citation type="journal article" date="2023" name="IScience">
        <title>Live-bearing cockroach genome reveals convergent evolutionary mechanisms linked to viviparity in insects and beyond.</title>
        <authorList>
            <person name="Fouks B."/>
            <person name="Harrison M.C."/>
            <person name="Mikhailova A.A."/>
            <person name="Marchal E."/>
            <person name="English S."/>
            <person name="Carruthers M."/>
            <person name="Jennings E.C."/>
            <person name="Chiamaka E.L."/>
            <person name="Frigard R.A."/>
            <person name="Pippel M."/>
            <person name="Attardo G.M."/>
            <person name="Benoit J.B."/>
            <person name="Bornberg-Bauer E."/>
            <person name="Tobe S.S."/>
        </authorList>
    </citation>
    <scope>NUCLEOTIDE SEQUENCE</scope>
    <source>
        <strain evidence="2">Stay&amp;Tobe</strain>
    </source>
</reference>
<dbReference type="Pfam" id="PF03417">
    <property type="entry name" value="AAT"/>
    <property type="match status" value="1"/>
</dbReference>
<reference evidence="2" key="2">
    <citation type="submission" date="2023-05" db="EMBL/GenBank/DDBJ databases">
        <authorList>
            <person name="Fouks B."/>
        </authorList>
    </citation>
    <scope>NUCLEOTIDE SEQUENCE</scope>
    <source>
        <strain evidence="2">Stay&amp;Tobe</strain>
        <tissue evidence="2">Testes</tissue>
    </source>
</reference>
<organism evidence="2 3">
    <name type="scientific">Diploptera punctata</name>
    <name type="common">Pacific beetle cockroach</name>
    <dbReference type="NCBI Taxonomy" id="6984"/>
    <lineage>
        <taxon>Eukaryota</taxon>
        <taxon>Metazoa</taxon>
        <taxon>Ecdysozoa</taxon>
        <taxon>Arthropoda</taxon>
        <taxon>Hexapoda</taxon>
        <taxon>Insecta</taxon>
        <taxon>Pterygota</taxon>
        <taxon>Neoptera</taxon>
        <taxon>Polyneoptera</taxon>
        <taxon>Dictyoptera</taxon>
        <taxon>Blattodea</taxon>
        <taxon>Blaberoidea</taxon>
        <taxon>Blaberidae</taxon>
        <taxon>Diplopterinae</taxon>
        <taxon>Diploptera</taxon>
    </lineage>
</organism>
<evidence type="ECO:0000259" key="1">
    <source>
        <dbReference type="Pfam" id="PF03417"/>
    </source>
</evidence>